<dbReference type="AlphaFoldDB" id="A0A347W9R2"/>
<proteinExistence type="predicted"/>
<accession>A0A347W9R2</accession>
<evidence type="ECO:0000313" key="1">
    <source>
        <dbReference type="EMBL" id="AXY21605.1"/>
    </source>
</evidence>
<protein>
    <submittedName>
        <fullName evidence="1">Uncharacterized protein</fullName>
    </submittedName>
</protein>
<dbReference type="KEGG" id="ksc:CD178_00802"/>
<dbReference type="EMBL" id="CP023036">
    <property type="protein sequence ID" value="AXY21605.1"/>
    <property type="molecule type" value="Genomic_DNA"/>
</dbReference>
<keyword evidence="2" id="KW-1185">Reference proteome</keyword>
<name>A0A347W9R2_9PROT</name>
<organism evidence="1 2">
    <name type="scientific">Komagataeibacter saccharivorans</name>
    <dbReference type="NCBI Taxonomy" id="265959"/>
    <lineage>
        <taxon>Bacteria</taxon>
        <taxon>Pseudomonadati</taxon>
        <taxon>Pseudomonadota</taxon>
        <taxon>Alphaproteobacteria</taxon>
        <taxon>Acetobacterales</taxon>
        <taxon>Acetobacteraceae</taxon>
        <taxon>Komagataeibacter</taxon>
    </lineage>
</organism>
<sequence length="37" mass="3999">MGDSYSRQVRESSKRVFAGPGHVRRMVAAGYEKGAGT</sequence>
<reference evidence="1 2" key="1">
    <citation type="submission" date="2017-08" db="EMBL/GenBank/DDBJ databases">
        <title>Complete genome sequence of Gluconacetobacter saccharivorans CV1 isolated from Fermented Vinegar.</title>
        <authorList>
            <person name="Kim S.-Y."/>
        </authorList>
    </citation>
    <scope>NUCLEOTIDE SEQUENCE [LARGE SCALE GENOMIC DNA]</scope>
    <source>
        <strain evidence="1 2">CV1</strain>
    </source>
</reference>
<evidence type="ECO:0000313" key="2">
    <source>
        <dbReference type="Proteomes" id="UP000264120"/>
    </source>
</evidence>
<gene>
    <name evidence="1" type="ORF">CD178_00802</name>
</gene>
<dbReference type="Proteomes" id="UP000264120">
    <property type="component" value="Chromosome"/>
</dbReference>